<feature type="transmembrane region" description="Helical" evidence="5">
    <location>
        <begin position="87"/>
        <end position="108"/>
    </location>
</feature>
<dbReference type="InterPro" id="IPR023352">
    <property type="entry name" value="MAPEG-like_dom_sf"/>
</dbReference>
<dbReference type="EMBL" id="FUXL01000019">
    <property type="protein sequence ID" value="SKA35606.1"/>
    <property type="molecule type" value="Genomic_DNA"/>
</dbReference>
<evidence type="ECO:0000256" key="5">
    <source>
        <dbReference type="SAM" id="Phobius"/>
    </source>
</evidence>
<dbReference type="STRING" id="1365950.SAMN05428963_11972"/>
<evidence type="ECO:0000256" key="4">
    <source>
        <dbReference type="ARBA" id="ARBA00023136"/>
    </source>
</evidence>
<dbReference type="GO" id="GO:0016020">
    <property type="term" value="C:membrane"/>
    <property type="evidence" value="ECO:0007669"/>
    <property type="project" value="UniProtKB-SubCell"/>
</dbReference>
<feature type="transmembrane region" description="Helical" evidence="5">
    <location>
        <begin position="64"/>
        <end position="81"/>
    </location>
</feature>
<evidence type="ECO:0000256" key="2">
    <source>
        <dbReference type="ARBA" id="ARBA00022692"/>
    </source>
</evidence>
<name>A0A1T4T583_9HYPH</name>
<gene>
    <name evidence="6" type="ORF">SAMN05428963_11972</name>
</gene>
<sequence>METPFATVITLLGWSVVILIVHILLQGQLATRERGLDWNASARDGEQKPLGTYAGRADRALRNFLETYAAFVGLALALAITNRAGGLGLIGAWTWFIARIVYIPLYLFGVPYLRSLVWLASLVGLVLMLIQLLF</sequence>
<dbReference type="SUPFAM" id="SSF161084">
    <property type="entry name" value="MAPEG domain-like"/>
    <property type="match status" value="1"/>
</dbReference>
<protein>
    <submittedName>
        <fullName evidence="6">Uncharacterized conserved protein, MAPEG superfamily</fullName>
    </submittedName>
</protein>
<keyword evidence="7" id="KW-1185">Reference proteome</keyword>
<feature type="transmembrane region" description="Helical" evidence="5">
    <location>
        <begin position="6"/>
        <end position="25"/>
    </location>
</feature>
<feature type="transmembrane region" description="Helical" evidence="5">
    <location>
        <begin position="115"/>
        <end position="133"/>
    </location>
</feature>
<evidence type="ECO:0000256" key="3">
    <source>
        <dbReference type="ARBA" id="ARBA00022989"/>
    </source>
</evidence>
<evidence type="ECO:0000313" key="7">
    <source>
        <dbReference type="Proteomes" id="UP000190135"/>
    </source>
</evidence>
<dbReference type="AlphaFoldDB" id="A0A1T4T583"/>
<dbReference type="RefSeq" id="WP_078710151.1">
    <property type="nucleotide sequence ID" value="NZ_FUXL01000019.1"/>
</dbReference>
<keyword evidence="3 5" id="KW-1133">Transmembrane helix</keyword>
<dbReference type="Proteomes" id="UP000190135">
    <property type="component" value="Unassembled WGS sequence"/>
</dbReference>
<accession>A0A1T4T583</accession>
<dbReference type="InterPro" id="IPR001129">
    <property type="entry name" value="Membr-assoc_MAPEG"/>
</dbReference>
<evidence type="ECO:0000256" key="1">
    <source>
        <dbReference type="ARBA" id="ARBA00004370"/>
    </source>
</evidence>
<dbReference type="Gene3D" id="1.20.120.550">
    <property type="entry name" value="Membrane associated eicosanoid/glutathione metabolism-like domain"/>
    <property type="match status" value="1"/>
</dbReference>
<organism evidence="6 7">
    <name type="scientific">Consotaella salsifontis</name>
    <dbReference type="NCBI Taxonomy" id="1365950"/>
    <lineage>
        <taxon>Bacteria</taxon>
        <taxon>Pseudomonadati</taxon>
        <taxon>Pseudomonadota</taxon>
        <taxon>Alphaproteobacteria</taxon>
        <taxon>Hyphomicrobiales</taxon>
        <taxon>Aurantimonadaceae</taxon>
        <taxon>Consotaella</taxon>
    </lineage>
</organism>
<keyword evidence="2 5" id="KW-0812">Transmembrane</keyword>
<dbReference type="Pfam" id="PF01124">
    <property type="entry name" value="MAPEG"/>
    <property type="match status" value="1"/>
</dbReference>
<dbReference type="OrthoDB" id="7743618at2"/>
<dbReference type="PANTHER" id="PTHR35371">
    <property type="entry name" value="INNER MEMBRANE PROTEIN"/>
    <property type="match status" value="1"/>
</dbReference>
<evidence type="ECO:0000313" key="6">
    <source>
        <dbReference type="EMBL" id="SKA35606.1"/>
    </source>
</evidence>
<keyword evidence="4 5" id="KW-0472">Membrane</keyword>
<proteinExistence type="predicted"/>
<dbReference type="PANTHER" id="PTHR35371:SF1">
    <property type="entry name" value="BLR7753 PROTEIN"/>
    <property type="match status" value="1"/>
</dbReference>
<comment type="subcellular location">
    <subcellularLocation>
        <location evidence="1">Membrane</location>
    </subcellularLocation>
</comment>
<reference evidence="6 7" key="1">
    <citation type="submission" date="2017-02" db="EMBL/GenBank/DDBJ databases">
        <authorList>
            <person name="Peterson S.W."/>
        </authorList>
    </citation>
    <scope>NUCLEOTIDE SEQUENCE [LARGE SCALE GENOMIC DNA]</scope>
    <source>
        <strain evidence="6 7">USBA 369</strain>
    </source>
</reference>